<sequence>MVQRLYYEIVLQPQIENVNPQSKPNDKAEKRELFHWDAQLDTKFCVVAMAIGWDRVEPKQIIQYLGSFKRTVIASHLQKLRNQMKREVHKSFNYTIPAHLMSPVFKLIQKHWRVNKNSMSQTEIMKLLNYE</sequence>
<accession>A0A146K565</accession>
<dbReference type="InterPro" id="IPR009057">
    <property type="entry name" value="Homeodomain-like_sf"/>
</dbReference>
<organism evidence="1">
    <name type="scientific">Trepomonas sp. PC1</name>
    <dbReference type="NCBI Taxonomy" id="1076344"/>
    <lineage>
        <taxon>Eukaryota</taxon>
        <taxon>Metamonada</taxon>
        <taxon>Diplomonadida</taxon>
        <taxon>Hexamitidae</taxon>
        <taxon>Hexamitinae</taxon>
        <taxon>Trepomonas</taxon>
    </lineage>
</organism>
<dbReference type="Gene3D" id="1.10.10.60">
    <property type="entry name" value="Homeodomain-like"/>
    <property type="match status" value="1"/>
</dbReference>
<reference evidence="1" key="1">
    <citation type="submission" date="2015-07" db="EMBL/GenBank/DDBJ databases">
        <title>Adaptation to a free-living lifestyle via gene acquisitions in the diplomonad Trepomonas sp. PC1.</title>
        <authorList>
            <person name="Xu F."/>
            <person name="Jerlstrom-Hultqvist J."/>
            <person name="Kolisko M."/>
            <person name="Simpson A.G.B."/>
            <person name="Roger A.J."/>
            <person name="Svard S.G."/>
            <person name="Andersson J.O."/>
        </authorList>
    </citation>
    <scope>NUCLEOTIDE SEQUENCE</scope>
    <source>
        <strain evidence="1">PC1</strain>
    </source>
</reference>
<proteinExistence type="predicted"/>
<dbReference type="SUPFAM" id="SSF46689">
    <property type="entry name" value="Homeodomain-like"/>
    <property type="match status" value="1"/>
</dbReference>
<name>A0A146K565_9EUKA</name>
<gene>
    <name evidence="1" type="ORF">TPC1_16848</name>
</gene>
<evidence type="ECO:0000313" key="1">
    <source>
        <dbReference type="EMBL" id="JAP91518.1"/>
    </source>
</evidence>
<protein>
    <submittedName>
        <fullName evidence="1">Uncharacterized protein</fullName>
    </submittedName>
</protein>
<dbReference type="EMBL" id="GDID01005088">
    <property type="protein sequence ID" value="JAP91518.1"/>
    <property type="molecule type" value="Transcribed_RNA"/>
</dbReference>
<dbReference type="AlphaFoldDB" id="A0A146K565"/>